<protein>
    <recommendedName>
        <fullName evidence="5">Protein kinase domain-containing protein</fullName>
    </recommendedName>
</protein>
<feature type="region of interest" description="Disordered" evidence="4">
    <location>
        <begin position="384"/>
        <end position="414"/>
    </location>
</feature>
<evidence type="ECO:0000256" key="2">
    <source>
        <dbReference type="ARBA" id="ARBA00022840"/>
    </source>
</evidence>
<dbReference type="SMART" id="SM00220">
    <property type="entry name" value="S_TKc"/>
    <property type="match status" value="1"/>
</dbReference>
<dbReference type="InterPro" id="IPR017441">
    <property type="entry name" value="Protein_kinase_ATP_BS"/>
</dbReference>
<dbReference type="OrthoDB" id="248923at2759"/>
<accession>A0A9P6LPM4</accession>
<dbReference type="EMBL" id="JAATWM020000004">
    <property type="protein sequence ID" value="KAF9880561.1"/>
    <property type="molecule type" value="Genomic_DNA"/>
</dbReference>
<comment type="caution">
    <text evidence="6">The sequence shown here is derived from an EMBL/GenBank/DDBJ whole genome shotgun (WGS) entry which is preliminary data.</text>
</comment>
<dbReference type="InterPro" id="IPR011009">
    <property type="entry name" value="Kinase-like_dom_sf"/>
</dbReference>
<dbReference type="GO" id="GO:0004674">
    <property type="term" value="F:protein serine/threonine kinase activity"/>
    <property type="evidence" value="ECO:0007669"/>
    <property type="project" value="TreeGrafter"/>
</dbReference>
<name>A0A9P6LPM4_9PEZI</name>
<dbReference type="RefSeq" id="XP_038750022.1">
    <property type="nucleotide sequence ID" value="XM_038884322.1"/>
</dbReference>
<dbReference type="AlphaFoldDB" id="A0A9P6LPM4"/>
<dbReference type="GO" id="GO:0005524">
    <property type="term" value="F:ATP binding"/>
    <property type="evidence" value="ECO:0007669"/>
    <property type="project" value="UniProtKB-UniRule"/>
</dbReference>
<reference evidence="6" key="2">
    <citation type="submission" date="2020-11" db="EMBL/GenBank/DDBJ databases">
        <title>Whole genome sequencing of Colletotrichum sp.</title>
        <authorList>
            <person name="Li H."/>
        </authorList>
    </citation>
    <scope>NUCLEOTIDE SEQUENCE</scope>
    <source>
        <strain evidence="6">CkLH20</strain>
    </source>
</reference>
<keyword evidence="1 3" id="KW-0547">Nucleotide-binding</keyword>
<dbReference type="SUPFAM" id="SSF56112">
    <property type="entry name" value="Protein kinase-like (PK-like)"/>
    <property type="match status" value="1"/>
</dbReference>
<keyword evidence="2 3" id="KW-0067">ATP-binding</keyword>
<evidence type="ECO:0000256" key="4">
    <source>
        <dbReference type="SAM" id="MobiDB-lite"/>
    </source>
</evidence>
<evidence type="ECO:0000259" key="5">
    <source>
        <dbReference type="PROSITE" id="PS50011"/>
    </source>
</evidence>
<gene>
    <name evidence="6" type="ORF">CkaCkLH20_01603</name>
</gene>
<dbReference type="Proteomes" id="UP000781932">
    <property type="component" value="Unassembled WGS sequence"/>
</dbReference>
<organism evidence="6 7">
    <name type="scientific">Colletotrichum karsti</name>
    <dbReference type="NCBI Taxonomy" id="1095194"/>
    <lineage>
        <taxon>Eukaryota</taxon>
        <taxon>Fungi</taxon>
        <taxon>Dikarya</taxon>
        <taxon>Ascomycota</taxon>
        <taxon>Pezizomycotina</taxon>
        <taxon>Sordariomycetes</taxon>
        <taxon>Hypocreomycetidae</taxon>
        <taxon>Glomerellales</taxon>
        <taxon>Glomerellaceae</taxon>
        <taxon>Colletotrichum</taxon>
        <taxon>Colletotrichum boninense species complex</taxon>
    </lineage>
</organism>
<dbReference type="Gene3D" id="1.10.510.10">
    <property type="entry name" value="Transferase(Phosphotransferase) domain 1"/>
    <property type="match status" value="1"/>
</dbReference>
<dbReference type="PROSITE" id="PS00108">
    <property type="entry name" value="PROTEIN_KINASE_ST"/>
    <property type="match status" value="1"/>
</dbReference>
<dbReference type="Gene3D" id="3.30.200.20">
    <property type="entry name" value="Phosphorylase Kinase, domain 1"/>
    <property type="match status" value="1"/>
</dbReference>
<evidence type="ECO:0000256" key="3">
    <source>
        <dbReference type="PROSITE-ProRule" id="PRU10141"/>
    </source>
</evidence>
<proteinExistence type="predicted"/>
<dbReference type="GeneID" id="62157396"/>
<feature type="binding site" evidence="3">
    <location>
        <position position="95"/>
    </location>
    <ligand>
        <name>ATP</name>
        <dbReference type="ChEBI" id="CHEBI:30616"/>
    </ligand>
</feature>
<dbReference type="PANTHER" id="PTHR44329">
    <property type="entry name" value="SERINE/THREONINE-PROTEIN KINASE TNNI3K-RELATED"/>
    <property type="match status" value="1"/>
</dbReference>
<reference evidence="6" key="1">
    <citation type="submission" date="2020-03" db="EMBL/GenBank/DDBJ databases">
        <authorList>
            <person name="He L."/>
        </authorList>
    </citation>
    <scope>NUCLEOTIDE SEQUENCE</scope>
    <source>
        <strain evidence="6">CkLH20</strain>
    </source>
</reference>
<keyword evidence="7" id="KW-1185">Reference proteome</keyword>
<evidence type="ECO:0000256" key="1">
    <source>
        <dbReference type="ARBA" id="ARBA00022741"/>
    </source>
</evidence>
<dbReference type="InterPro" id="IPR008271">
    <property type="entry name" value="Ser/Thr_kinase_AS"/>
</dbReference>
<evidence type="ECO:0000313" key="7">
    <source>
        <dbReference type="Proteomes" id="UP000781932"/>
    </source>
</evidence>
<evidence type="ECO:0000313" key="6">
    <source>
        <dbReference type="EMBL" id="KAF9880561.1"/>
    </source>
</evidence>
<feature type="domain" description="Protein kinase" evidence="5">
    <location>
        <begin position="68"/>
        <end position="376"/>
    </location>
</feature>
<dbReference type="InterPro" id="IPR000719">
    <property type="entry name" value="Prot_kinase_dom"/>
</dbReference>
<sequence length="544" mass="59940">MAAENVEAGWITVHGQSQGHPDRLPAALREPYERSLIKKWEASDGHWSGIGKHPDFVESKKLHHKIVAPKDNLLGCGAYGSVEKVTYRSVCLARKWIKPRRNRTLEIIRAESHVMEKLDHEHIVKLIGTYTFRQRELYLLLWPVAVCNLSEILADIEYFRNGEGDGEDIRRLEALDLTDLRAIKSRNRDAAGNKCPLNFLQRIMGCVGQAVAYCHRAKIRHLDIKPTNILLNPERVYLADFGIARDVTDQERTTTIGHQGTPKWRAPEICDPEDWSMRAAEIYSLGLIYLNIATAVYNGNLSTFDTILEDPAPESRVEKLRNYQEQLAVEALATQQFHDSKAPTVTPRHILDLTKRMLSPEPASRPDAFQVDVELVDLGGIEQNCMADPQPGGDDERSGSAGVSAHRIPVSESVGPTTFPRLRVSVADPENPGHAAHVFVHILPPQLRDRYGNRADSAGTGSVRRAVESNIIHPAICHIGLVLAAHHQCGDGTKSWAAVAGEAKGSAKIIIGSPSKASAMLPPVATVATVAGRGRSRDRNLAGS</sequence>
<dbReference type="CDD" id="cd00180">
    <property type="entry name" value="PKc"/>
    <property type="match status" value="1"/>
</dbReference>
<dbReference type="PROSITE" id="PS50011">
    <property type="entry name" value="PROTEIN_KINASE_DOM"/>
    <property type="match status" value="1"/>
</dbReference>
<dbReference type="Pfam" id="PF00069">
    <property type="entry name" value="Pkinase"/>
    <property type="match status" value="1"/>
</dbReference>
<dbReference type="InterPro" id="IPR051681">
    <property type="entry name" value="Ser/Thr_Kinases-Pseudokinases"/>
</dbReference>
<dbReference type="PROSITE" id="PS00107">
    <property type="entry name" value="PROTEIN_KINASE_ATP"/>
    <property type="match status" value="1"/>
</dbReference>